<dbReference type="PANTHER" id="PTHR46910">
    <property type="entry name" value="TRANSCRIPTION FACTOR PDR1"/>
    <property type="match status" value="1"/>
</dbReference>
<keyword evidence="7" id="KW-1185">Reference proteome</keyword>
<dbReference type="PANTHER" id="PTHR46910:SF38">
    <property type="entry name" value="ZN(2)-C6 FUNGAL-TYPE DOMAIN-CONTAINING PROTEIN"/>
    <property type="match status" value="1"/>
</dbReference>
<evidence type="ECO:0000313" key="6">
    <source>
        <dbReference type="EMBL" id="THH13547.1"/>
    </source>
</evidence>
<dbReference type="EMBL" id="SGPL01000345">
    <property type="protein sequence ID" value="THH13547.1"/>
    <property type="molecule type" value="Genomic_DNA"/>
</dbReference>
<evidence type="ECO:0000259" key="5">
    <source>
        <dbReference type="PROSITE" id="PS50048"/>
    </source>
</evidence>
<feature type="region of interest" description="Disordered" evidence="3">
    <location>
        <begin position="956"/>
        <end position="977"/>
    </location>
</feature>
<protein>
    <recommendedName>
        <fullName evidence="5">Zn(2)-C6 fungal-type domain-containing protein</fullName>
    </recommendedName>
</protein>
<dbReference type="GO" id="GO:0000981">
    <property type="term" value="F:DNA-binding transcription factor activity, RNA polymerase II-specific"/>
    <property type="evidence" value="ECO:0007669"/>
    <property type="project" value="InterPro"/>
</dbReference>
<comment type="caution">
    <text evidence="6">The sequence shown here is derived from an EMBL/GenBank/DDBJ whole genome shotgun (WGS) entry which is preliminary data.</text>
</comment>
<dbReference type="PROSITE" id="PS50048">
    <property type="entry name" value="ZN2_CY6_FUNGAL_2"/>
    <property type="match status" value="1"/>
</dbReference>
<dbReference type="GO" id="GO:0008270">
    <property type="term" value="F:zinc ion binding"/>
    <property type="evidence" value="ECO:0007669"/>
    <property type="project" value="InterPro"/>
</dbReference>
<dbReference type="Pfam" id="PF00172">
    <property type="entry name" value="Zn_clus"/>
    <property type="match status" value="1"/>
</dbReference>
<dbReference type="CDD" id="cd00067">
    <property type="entry name" value="GAL4"/>
    <property type="match status" value="1"/>
</dbReference>
<feature type="transmembrane region" description="Helical" evidence="4">
    <location>
        <begin position="726"/>
        <end position="745"/>
    </location>
</feature>
<dbReference type="Gene3D" id="4.10.240.10">
    <property type="entry name" value="Zn(2)-C6 fungal-type DNA-binding domain"/>
    <property type="match status" value="1"/>
</dbReference>
<dbReference type="OrthoDB" id="4456959at2759"/>
<gene>
    <name evidence="6" type="ORF">EW146_g6680</name>
</gene>
<dbReference type="GO" id="GO:0003677">
    <property type="term" value="F:DNA binding"/>
    <property type="evidence" value="ECO:0007669"/>
    <property type="project" value="InterPro"/>
</dbReference>
<dbReference type="InterPro" id="IPR050987">
    <property type="entry name" value="AtrR-like"/>
</dbReference>
<dbReference type="SMART" id="SM00906">
    <property type="entry name" value="Fungal_trans"/>
    <property type="match status" value="1"/>
</dbReference>
<reference evidence="6 7" key="1">
    <citation type="submission" date="2019-02" db="EMBL/GenBank/DDBJ databases">
        <title>Genome sequencing of the rare red list fungi Bondarzewia mesenterica.</title>
        <authorList>
            <person name="Buettner E."/>
            <person name="Kellner H."/>
        </authorList>
    </citation>
    <scope>NUCLEOTIDE SEQUENCE [LARGE SCALE GENOMIC DNA]</scope>
    <source>
        <strain evidence="6 7">DSM 108281</strain>
    </source>
</reference>
<proteinExistence type="predicted"/>
<accession>A0A4S4LNS6</accession>
<evidence type="ECO:0000256" key="1">
    <source>
        <dbReference type="ARBA" id="ARBA00022723"/>
    </source>
</evidence>
<dbReference type="GO" id="GO:0006351">
    <property type="term" value="P:DNA-templated transcription"/>
    <property type="evidence" value="ECO:0007669"/>
    <property type="project" value="InterPro"/>
</dbReference>
<feature type="compositionally biased region" description="Low complexity" evidence="3">
    <location>
        <begin position="924"/>
        <end position="934"/>
    </location>
</feature>
<dbReference type="Proteomes" id="UP000310158">
    <property type="component" value="Unassembled WGS sequence"/>
</dbReference>
<dbReference type="InterPro" id="IPR007219">
    <property type="entry name" value="XnlR_reg_dom"/>
</dbReference>
<name>A0A4S4LNS6_9AGAM</name>
<dbReference type="Pfam" id="PF04082">
    <property type="entry name" value="Fungal_trans"/>
    <property type="match status" value="1"/>
</dbReference>
<organism evidence="6 7">
    <name type="scientific">Bondarzewia mesenterica</name>
    <dbReference type="NCBI Taxonomy" id="1095465"/>
    <lineage>
        <taxon>Eukaryota</taxon>
        <taxon>Fungi</taxon>
        <taxon>Dikarya</taxon>
        <taxon>Basidiomycota</taxon>
        <taxon>Agaricomycotina</taxon>
        <taxon>Agaricomycetes</taxon>
        <taxon>Russulales</taxon>
        <taxon>Bondarzewiaceae</taxon>
        <taxon>Bondarzewia</taxon>
    </lineage>
</organism>
<keyword evidence="2" id="KW-0539">Nucleus</keyword>
<sequence length="1017" mass="113238">MPTPVPSLRPHAPHSRALAALEPPPTHSSLNPSPVPPPPCYCFVKGYKEITKCHKWKREHEATLEELAREDKRRAKEGLALLDQIITHHLPLPPVSRLDACAPSRIAISPCSVAMSSVENIVAEAGNSHTIKKKRQQTQKACDRCRQKKVRCNGLETPGNRCSNCKVFNVDCTYLYIKKRRLPKLPPKDAATLEQEAVQTYVHGLETRIQAMEDLLKKVLPNTDIDAELDTGLNSLANDAGVHHVKFNTMPQLPYMRPSSSLNQPQPSKSVEYAAIPVIPSLREEEPEPSDDEYDFDLSPELRERLADLSIHSLHSPWLGKSSEVMLLQKAVEAKSNFSGRQYERDSPSFRPPHKRPDFLQRFPWEHSGLQSRRRSFIFPEKDLLEDLVCAYFEQVNVMLPLLHRPTFQAAVADGLHDRDVGFGQLLLLVCAAAANHLEDPRVLLEGTDDWHSAGYKWFSQVDMVLNFGLTLPTLYDLQMHAVAVIFLFGSPTFAWWITAGVGLRLAIDVGAHRRRAYKEGPTVEGELWKRAFWVLLFIDVSMSSLLGRPCAIPEEEYDLDLPIECDDEYWDHPDSEKSFKQPPGKPSTVSCFVSMLKLTQVHSCAMRTIYSTNKSKAVLGFFGPEWEKRVVAELDSHLNQWVDSVPDHLRWDPTRQNSFTNLSAVLYCYYCYVQIFVHRPFIHSPGNTKLSPLSASSLTICTNAARLCCGIVTLQHRGSSKPQPLPILIAAFLGGLVLMVNVMGKLRSGMNADIVKELVDVHACLQILKEAEARRDIAGRLRDILSELVTCEDFTWNNSASNPSPQNVSTEGLATSQSEGSKFRFVPFTSHTSAFKGTKDVTGTLSVPEGVLLGPPPPSWHGTQLPAYAMAPQSDTSVPTLVPFTISSAHDATTNHAAWYSLSSAHLEPSNIVPGTADKDCPSDTSSSLLESYSRPRTSDSHVEIDRYAYPHSFKSSPSELHSDVRPSTSGSTYVNAPSVESVHAHTELMHPASTTETTDGRMTMSVWDAMPANFR</sequence>
<dbReference type="InterPro" id="IPR036864">
    <property type="entry name" value="Zn2-C6_fun-type_DNA-bd_sf"/>
</dbReference>
<dbReference type="SUPFAM" id="SSF57701">
    <property type="entry name" value="Zn2/Cys6 DNA-binding domain"/>
    <property type="match status" value="1"/>
</dbReference>
<dbReference type="AlphaFoldDB" id="A0A4S4LNS6"/>
<evidence type="ECO:0000256" key="2">
    <source>
        <dbReference type="ARBA" id="ARBA00023242"/>
    </source>
</evidence>
<evidence type="ECO:0000313" key="7">
    <source>
        <dbReference type="Proteomes" id="UP000310158"/>
    </source>
</evidence>
<feature type="region of interest" description="Disordered" evidence="3">
    <location>
        <begin position="912"/>
        <end position="941"/>
    </location>
</feature>
<dbReference type="SMART" id="SM00066">
    <property type="entry name" value="GAL4"/>
    <property type="match status" value="1"/>
</dbReference>
<evidence type="ECO:0000256" key="3">
    <source>
        <dbReference type="SAM" id="MobiDB-lite"/>
    </source>
</evidence>
<feature type="domain" description="Zn(2)-C6 fungal-type" evidence="5">
    <location>
        <begin position="141"/>
        <end position="174"/>
    </location>
</feature>
<dbReference type="PROSITE" id="PS00463">
    <property type="entry name" value="ZN2_CY6_FUNGAL_1"/>
    <property type="match status" value="1"/>
</dbReference>
<keyword evidence="1" id="KW-0479">Metal-binding</keyword>
<dbReference type="InterPro" id="IPR001138">
    <property type="entry name" value="Zn2Cys6_DnaBD"/>
</dbReference>
<keyword evidence="4" id="KW-0812">Transmembrane</keyword>
<keyword evidence="4" id="KW-0472">Membrane</keyword>
<evidence type="ECO:0000256" key="4">
    <source>
        <dbReference type="SAM" id="Phobius"/>
    </source>
</evidence>
<feature type="transmembrane region" description="Helical" evidence="4">
    <location>
        <begin position="482"/>
        <end position="507"/>
    </location>
</feature>
<dbReference type="CDD" id="cd12148">
    <property type="entry name" value="fungal_TF_MHR"/>
    <property type="match status" value="1"/>
</dbReference>
<keyword evidence="4" id="KW-1133">Transmembrane helix</keyword>